<feature type="transmembrane region" description="Helical" evidence="2">
    <location>
        <begin position="591"/>
        <end position="613"/>
    </location>
</feature>
<feature type="compositionally biased region" description="Polar residues" evidence="1">
    <location>
        <begin position="195"/>
        <end position="215"/>
    </location>
</feature>
<reference evidence="4 5" key="2">
    <citation type="journal article" date="2021" name="J. Hered.">
        <title>Feather Gene Expression Elucidates the Developmental Basis of Plumage Iridescence in African Starlings.</title>
        <authorList>
            <person name="Rubenstein D.R."/>
            <person name="Corvelo A."/>
            <person name="MacManes M.D."/>
            <person name="Maia R."/>
            <person name="Narzisi G."/>
            <person name="Rousaki A."/>
            <person name="Vandenabeele P."/>
            <person name="Shawkey M.D."/>
            <person name="Solomon J."/>
        </authorList>
    </citation>
    <scope>NUCLEOTIDE SEQUENCE [LARGE SCALE GENOMIC DNA]</scope>
    <source>
        <strain evidence="4">SS15</strain>
    </source>
</reference>
<feature type="non-terminal residue" evidence="3">
    <location>
        <position position="1"/>
    </location>
</feature>
<protein>
    <submittedName>
        <fullName evidence="3">Protein SLX4IP</fullName>
    </submittedName>
</protein>
<feature type="compositionally biased region" description="Basic residues" evidence="1">
    <location>
        <begin position="183"/>
        <end position="194"/>
    </location>
</feature>
<feature type="region of interest" description="Disordered" evidence="1">
    <location>
        <begin position="183"/>
        <end position="247"/>
    </location>
</feature>
<reference evidence="4" key="3">
    <citation type="submission" date="2022-01" db="EMBL/GenBank/DDBJ databases">
        <authorList>
            <person name="Rubenstein D.R."/>
        </authorList>
    </citation>
    <scope>NUCLEOTIDE SEQUENCE</scope>
    <source>
        <strain evidence="4">SS15</strain>
        <tissue evidence="4">Liver</tissue>
    </source>
</reference>
<dbReference type="Pfam" id="PF15744">
    <property type="entry name" value="UPF0492"/>
    <property type="match status" value="1"/>
</dbReference>
<feature type="compositionally biased region" description="Polar residues" evidence="1">
    <location>
        <begin position="288"/>
        <end position="315"/>
    </location>
</feature>
<sequence>WSPEHNGFPVEWVQHYKCLCGNFAVLVDVHILPQGSSKDTSWFSDHEKEEVCKLLEEVVASRVKHYLEAPKQRGQWKPMEHGSAGPLFLTANSLHITAYFMKRWVNLRCALGKHYRELRVFPEKFIVCVSKLDFDPSAWTCDSGGLQKEELSNGTSVYFTESAENKKPKISLSEQIKQDILRKIVKRTKPRRSSASKPQISKDSTKVSLGSAHSQTENRKNDCQTSLSARPDVKRRSPGLLKDCTNTAESSLELPVLEQRNDVHQRQPDDVHSQQKPHSLQWLEASVGSENPPCSSESALPAPKQSQRVTKTQAPLKTCASEGKLKHFTKVSSEGAPLTSVNTEMSKCDDNCLEEKTPLNSGLFAKQDMTKTVVDKESLTLRKRPSWSLSVSNSAVQTSQNEPSTATEELPAVPTSCLELHSIPSEKVSQKRKKEVENGLGKLKLRRLKNCLGDVSQCFAVRLQILTQLQALLKGLSQYQQNQGCKEPGLEEEEPEDILLRYLKCCFHLFSDAWEHLSFKAVVVPGSSSQTLLFSLSPIRLHPEDWQSTQGKVLYSNRLQQTEAITLSLFASSGKCGLASEISFNKRHSSFLYFVLFSPLININSLPVTRGNWLKQFAHHRRRSLADLGWDSSLTPSDHAWLCCCCPSAREEPAPLSSSSIPATGNFSSLQALLKTMKDLPCDSTDDRAAPWTWDSWEAGLDSARGLADKEQKQAKADSYKFLQIQRSVYSYRSTLYIKYLFIYYKQIQMQRPNFAAVWVFCRGAVGGLFISVYQSVGWLLGKSGLLLVLVHVVLLHLGVVCPYFGDFGVFVFVVFNGDSICSMFLNGVFDLVQLLPY</sequence>
<evidence type="ECO:0000256" key="2">
    <source>
        <dbReference type="SAM" id="Phobius"/>
    </source>
</evidence>
<gene>
    <name evidence="4" type="ORF">IHE44_0008797</name>
    <name evidence="3" type="ORF">IHE44_007166</name>
</gene>
<dbReference type="EMBL" id="JADDUC010000027">
    <property type="protein sequence ID" value="KAG0123690.1"/>
    <property type="molecule type" value="Genomic_DNA"/>
</dbReference>
<feature type="non-terminal residue" evidence="3">
    <location>
        <position position="838"/>
    </location>
</feature>
<proteinExistence type="predicted"/>
<evidence type="ECO:0000313" key="4">
    <source>
        <dbReference type="EMBL" id="KAI1240378.1"/>
    </source>
</evidence>
<dbReference type="OrthoDB" id="9933290at2759"/>
<dbReference type="AlphaFoldDB" id="A0A835NWL2"/>
<organism evidence="3">
    <name type="scientific">Lamprotornis superbus</name>
    <dbReference type="NCBI Taxonomy" id="245042"/>
    <lineage>
        <taxon>Eukaryota</taxon>
        <taxon>Metazoa</taxon>
        <taxon>Chordata</taxon>
        <taxon>Craniata</taxon>
        <taxon>Vertebrata</taxon>
        <taxon>Euteleostomi</taxon>
        <taxon>Archelosauria</taxon>
        <taxon>Archosauria</taxon>
        <taxon>Dinosauria</taxon>
        <taxon>Saurischia</taxon>
        <taxon>Theropoda</taxon>
        <taxon>Coelurosauria</taxon>
        <taxon>Aves</taxon>
        <taxon>Neognathae</taxon>
        <taxon>Neoaves</taxon>
        <taxon>Telluraves</taxon>
        <taxon>Australaves</taxon>
        <taxon>Passeriformes</taxon>
        <taxon>Sturnidae</taxon>
        <taxon>Lamprotornis</taxon>
    </lineage>
</organism>
<reference evidence="3" key="1">
    <citation type="submission" date="2020-10" db="EMBL/GenBank/DDBJ databases">
        <title>Feather gene expression reveals the developmental basis of iridescence in African starlings.</title>
        <authorList>
            <person name="Rubenstein D.R."/>
        </authorList>
    </citation>
    <scope>NUCLEOTIDE SEQUENCE</scope>
    <source>
        <strain evidence="3">SS15</strain>
        <tissue evidence="3">Liver</tissue>
    </source>
</reference>
<name>A0A835NWL2_9PASS</name>
<dbReference type="EMBL" id="JADDUC020000003">
    <property type="protein sequence ID" value="KAI1240378.1"/>
    <property type="molecule type" value="Genomic_DNA"/>
</dbReference>
<dbReference type="PANTHER" id="PTHR28557:SF1">
    <property type="entry name" value="PROTEIN SLX4IP"/>
    <property type="match status" value="1"/>
</dbReference>
<feature type="region of interest" description="Disordered" evidence="1">
    <location>
        <begin position="285"/>
        <end position="315"/>
    </location>
</feature>
<feature type="transmembrane region" description="Helical" evidence="2">
    <location>
        <begin position="808"/>
        <end position="830"/>
    </location>
</feature>
<comment type="caution">
    <text evidence="3">The sequence shown here is derived from an EMBL/GenBank/DDBJ whole genome shotgun (WGS) entry which is preliminary data.</text>
</comment>
<keyword evidence="5" id="KW-1185">Reference proteome</keyword>
<keyword evidence="2" id="KW-1133">Transmembrane helix</keyword>
<keyword evidence="2" id="KW-0472">Membrane</keyword>
<dbReference type="InterPro" id="IPR031479">
    <property type="entry name" value="SLX4IP"/>
</dbReference>
<feature type="transmembrane region" description="Helical" evidence="2">
    <location>
        <begin position="755"/>
        <end position="774"/>
    </location>
</feature>
<keyword evidence="2" id="KW-0812">Transmembrane</keyword>
<dbReference type="Proteomes" id="UP000618051">
    <property type="component" value="Unassembled WGS sequence"/>
</dbReference>
<evidence type="ECO:0000313" key="5">
    <source>
        <dbReference type="Proteomes" id="UP000618051"/>
    </source>
</evidence>
<evidence type="ECO:0000256" key="1">
    <source>
        <dbReference type="SAM" id="MobiDB-lite"/>
    </source>
</evidence>
<evidence type="ECO:0000313" key="3">
    <source>
        <dbReference type="EMBL" id="KAG0123690.1"/>
    </source>
</evidence>
<dbReference type="PANTHER" id="PTHR28557">
    <property type="entry name" value="PROTEIN SLX4IP"/>
    <property type="match status" value="1"/>
</dbReference>
<feature type="transmembrane region" description="Helical" evidence="2">
    <location>
        <begin position="780"/>
        <end position="801"/>
    </location>
</feature>
<accession>A0A835NWL2</accession>